<reference evidence="1" key="1">
    <citation type="submission" date="2020-01" db="EMBL/GenBank/DDBJ databases">
        <authorList>
            <person name="Meier V. D."/>
            <person name="Meier V D."/>
        </authorList>
    </citation>
    <scope>NUCLEOTIDE SEQUENCE</scope>
    <source>
        <strain evidence="1">HLG_WM_MAG_07</strain>
    </source>
</reference>
<dbReference type="Pfam" id="PF12069">
    <property type="entry name" value="DUF3549"/>
    <property type="match status" value="1"/>
</dbReference>
<sequence>MTDSVTIDNISRFFEIGKYHHRVFDMSRRVQRFSNQRFKRIEIQEEIYPVPFQQHASLGLLFWKPESPQEPVIWFLKFPLDELGFLKLETRDAFIQQLLEQVGEKIKSDQGMDADDSDMKESEFAFKPGQEKMAIFNAFATAELHQPPSNFYTYAQEYMHGDVGYDQWNFIGLQGIADMVARLSEDGNEAALIQAVPNLPDVPLVLLAQLLENVEVSVLLSQALSERLRQELENPLIEETNIAVVAAILRGLSVSVNKKLRKQVVLDVLATEHVQSIEVIAAISSRVWRVLLDASVMLPFMEVLAKHEQEQFNAVLLDLLPIPEMRQEIMSGFRHADRSENLSLKIGGFMGMFR</sequence>
<dbReference type="AlphaFoldDB" id="A0A6S6T3E9"/>
<accession>A0A6S6T3E9</accession>
<keyword evidence="1" id="KW-0966">Cell projection</keyword>
<name>A0A6S6T3E9_9GAMM</name>
<keyword evidence="1" id="KW-0969">Cilium</keyword>
<dbReference type="InterPro" id="IPR021936">
    <property type="entry name" value="DUF3549"/>
</dbReference>
<protein>
    <submittedName>
        <fullName evidence="1">Flagellar biosynthesis protein FlhF</fullName>
    </submittedName>
</protein>
<proteinExistence type="predicted"/>
<keyword evidence="1" id="KW-0282">Flagellum</keyword>
<dbReference type="EMBL" id="CACVAY010000039">
    <property type="protein sequence ID" value="CAA6809436.1"/>
    <property type="molecule type" value="Genomic_DNA"/>
</dbReference>
<organism evidence="1">
    <name type="scientific">uncultured Thiotrichaceae bacterium</name>
    <dbReference type="NCBI Taxonomy" id="298394"/>
    <lineage>
        <taxon>Bacteria</taxon>
        <taxon>Pseudomonadati</taxon>
        <taxon>Pseudomonadota</taxon>
        <taxon>Gammaproteobacteria</taxon>
        <taxon>Thiotrichales</taxon>
        <taxon>Thiotrichaceae</taxon>
        <taxon>environmental samples</taxon>
    </lineage>
</organism>
<evidence type="ECO:0000313" key="1">
    <source>
        <dbReference type="EMBL" id="CAA6809436.1"/>
    </source>
</evidence>
<gene>
    <name evidence="1" type="ORF">HELGO_WM12954</name>
</gene>